<dbReference type="InterPro" id="IPR017887">
    <property type="entry name" value="TF_TCP_subgr"/>
</dbReference>
<accession>Q19T69</accession>
<name>Q19T69_9MAGN</name>
<proteinExistence type="predicted"/>
<sequence>LQETLGFDKASKTLDWLLMKSKKDIMELKNTTQVPCSFPSTCCECQHVVSGTTTAAEAMYTQMIMKEKSRKELR</sequence>
<evidence type="ECO:0000259" key="1">
    <source>
        <dbReference type="PROSITE" id="PS51369"/>
    </source>
</evidence>
<dbReference type="PROSITE" id="PS51369">
    <property type="entry name" value="TCP"/>
    <property type="match status" value="1"/>
</dbReference>
<dbReference type="EMBL" id="DQ462261">
    <property type="protein sequence ID" value="ABF57679.1"/>
    <property type="molecule type" value="Genomic_DNA"/>
</dbReference>
<reference evidence="2" key="1">
    <citation type="journal article" date="2006" name="Proc. Natl. Acad. Sci. U.S.A.">
        <title>Phylogenetic analysis of the "ECE" (CYC/TB1) clade reveals duplications predating the core eudicots.</title>
        <authorList>
            <person name="Howarth D.G."/>
            <person name="Donoghue M.J."/>
        </authorList>
    </citation>
    <scope>NUCLEOTIDE SEQUENCE</scope>
</reference>
<organism evidence="2">
    <name type="scientific">Ribes aureum</name>
    <name type="common">golden currant</name>
    <dbReference type="NCBI Taxonomy" id="23283"/>
    <lineage>
        <taxon>Eukaryota</taxon>
        <taxon>Viridiplantae</taxon>
        <taxon>Streptophyta</taxon>
        <taxon>Embryophyta</taxon>
        <taxon>Tracheophyta</taxon>
        <taxon>Spermatophyta</taxon>
        <taxon>Magnoliopsida</taxon>
        <taxon>eudicotyledons</taxon>
        <taxon>Gunneridae</taxon>
        <taxon>Pentapetalae</taxon>
        <taxon>Saxifragales</taxon>
        <taxon>Grossulariaceae</taxon>
        <taxon>Ribes</taxon>
    </lineage>
</organism>
<feature type="non-terminal residue" evidence="2">
    <location>
        <position position="74"/>
    </location>
</feature>
<evidence type="ECO:0000313" key="2">
    <source>
        <dbReference type="EMBL" id="ABF57679.1"/>
    </source>
</evidence>
<dbReference type="AlphaFoldDB" id="Q19T69"/>
<feature type="non-terminal residue" evidence="2">
    <location>
        <position position="1"/>
    </location>
</feature>
<protein>
    <submittedName>
        <fullName evidence="2">CYCLOIDEA-like</fullName>
    </submittedName>
</protein>
<feature type="domain" description="TCP" evidence="1">
    <location>
        <begin position="1"/>
        <end position="28"/>
    </location>
</feature>
<gene>
    <name evidence="2" type="primary">CYC</name>
</gene>
<dbReference type="Pfam" id="PF03634">
    <property type="entry name" value="TCP"/>
    <property type="match status" value="1"/>
</dbReference>